<sequence>MQQHPSKICKNSRVLAIITTEDMSDLLAKTHDATKTAQSSNTRRDASAPELGDPPLYDGDTQFQTKSGSACAQMFWMHPNHLVL</sequence>
<dbReference type="AlphaFoldDB" id="A0A643CMA1"/>
<feature type="region of interest" description="Disordered" evidence="1">
    <location>
        <begin position="29"/>
        <end position="63"/>
    </location>
</feature>
<dbReference type="EMBL" id="VTCY01000002">
    <property type="protein sequence ID" value="KAB0452500.1"/>
    <property type="molecule type" value="Genomic_DNA"/>
</dbReference>
<evidence type="ECO:0000256" key="1">
    <source>
        <dbReference type="SAM" id="MobiDB-lite"/>
    </source>
</evidence>
<gene>
    <name evidence="2" type="ORF">FY207_00910</name>
</gene>
<protein>
    <submittedName>
        <fullName evidence="2">Uncharacterized protein</fullName>
    </submittedName>
</protein>
<reference evidence="2" key="1">
    <citation type="submission" date="2019-08" db="EMBL/GenBank/DDBJ databases">
        <authorList>
            <person name="Amaro Estrada I."/>
            <person name="Quiroz Castaneda R.E."/>
            <person name="Martinez Ocampo F."/>
            <person name="Rodriguez Camarillo S.D."/>
        </authorList>
    </citation>
    <scope>NUCLEOTIDE SEQUENCE</scope>
    <source>
        <strain evidence="2">MEX-30-184-02</strain>
    </source>
</reference>
<organism evidence="2">
    <name type="scientific">Anaplasma marginale</name>
    <dbReference type="NCBI Taxonomy" id="770"/>
    <lineage>
        <taxon>Bacteria</taxon>
        <taxon>Pseudomonadati</taxon>
        <taxon>Pseudomonadota</taxon>
        <taxon>Alphaproteobacteria</taxon>
        <taxon>Rickettsiales</taxon>
        <taxon>Anaplasmataceae</taxon>
        <taxon>Anaplasma</taxon>
    </lineage>
</organism>
<evidence type="ECO:0000313" key="2">
    <source>
        <dbReference type="EMBL" id="KAB0452500.1"/>
    </source>
</evidence>
<comment type="caution">
    <text evidence="2">The sequence shown here is derived from an EMBL/GenBank/DDBJ whole genome shotgun (WGS) entry which is preliminary data.</text>
</comment>
<proteinExistence type="predicted"/>
<accession>A0A643CMA1</accession>
<name>A0A643CMA1_ANAMA</name>